<evidence type="ECO:0000256" key="10">
    <source>
        <dbReference type="ARBA" id="ARBA00022917"/>
    </source>
</evidence>
<dbReference type="Gene3D" id="3.30.1490.20">
    <property type="entry name" value="ATP-grasp fold, A domain"/>
    <property type="match status" value="1"/>
</dbReference>
<dbReference type="InterPro" id="IPR041107">
    <property type="entry name" value="Rimk_N"/>
</dbReference>
<dbReference type="InterPro" id="IPR011761">
    <property type="entry name" value="ATP-grasp"/>
</dbReference>
<comment type="similarity">
    <text evidence="3">Belongs to the RimK family.</text>
</comment>
<evidence type="ECO:0000256" key="4">
    <source>
        <dbReference type="ARBA" id="ARBA00012938"/>
    </source>
</evidence>
<evidence type="ECO:0000256" key="8">
    <source>
        <dbReference type="ARBA" id="ARBA00022840"/>
    </source>
</evidence>
<evidence type="ECO:0000256" key="13">
    <source>
        <dbReference type="PROSITE-ProRule" id="PRU00409"/>
    </source>
</evidence>
<evidence type="ECO:0000256" key="2">
    <source>
        <dbReference type="ARBA" id="ARBA00001946"/>
    </source>
</evidence>
<dbReference type="AlphaFoldDB" id="A0AAW2YZ16"/>
<comment type="caution">
    <text evidence="16">The sequence shown here is derived from an EMBL/GenBank/DDBJ whole genome shotgun (WGS) entry which is preliminary data.</text>
</comment>
<accession>A0AAW2YZ16</accession>
<keyword evidence="9" id="KW-0460">Magnesium</keyword>
<comment type="catalytic activity">
    <reaction evidence="12">
        <text>N-acetyl-L-aspartate + L-glutamate + ATP = N-acetyl-L-aspartyl-L-glutamate + ADP + phosphate + H(+)</text>
        <dbReference type="Rhea" id="RHEA:40035"/>
        <dbReference type="ChEBI" id="CHEBI:15378"/>
        <dbReference type="ChEBI" id="CHEBI:16953"/>
        <dbReference type="ChEBI" id="CHEBI:29985"/>
        <dbReference type="ChEBI" id="CHEBI:30616"/>
        <dbReference type="ChEBI" id="CHEBI:43474"/>
        <dbReference type="ChEBI" id="CHEBI:76931"/>
        <dbReference type="ChEBI" id="CHEBI:456216"/>
        <dbReference type="EC" id="6.3.2.41"/>
    </reaction>
</comment>
<evidence type="ECO:0000256" key="3">
    <source>
        <dbReference type="ARBA" id="ARBA00007854"/>
    </source>
</evidence>
<evidence type="ECO:0000256" key="12">
    <source>
        <dbReference type="ARBA" id="ARBA00049321"/>
    </source>
</evidence>
<dbReference type="Gene3D" id="3.40.50.20">
    <property type="match status" value="1"/>
</dbReference>
<dbReference type="GO" id="GO:0005524">
    <property type="term" value="F:ATP binding"/>
    <property type="evidence" value="ECO:0007669"/>
    <property type="project" value="UniProtKB-UniRule"/>
</dbReference>
<keyword evidence="7 13" id="KW-0547">Nucleotide-binding</keyword>
<evidence type="ECO:0000256" key="1">
    <source>
        <dbReference type="ARBA" id="ARBA00001936"/>
    </source>
</evidence>
<reference evidence="16 17" key="1">
    <citation type="submission" date="2024-03" db="EMBL/GenBank/DDBJ databases">
        <title>The Acrasis kona genome and developmental transcriptomes reveal deep origins of eukaryotic multicellular pathways.</title>
        <authorList>
            <person name="Sheikh S."/>
            <person name="Fu C.-J."/>
            <person name="Brown M.W."/>
            <person name="Baldauf S.L."/>
        </authorList>
    </citation>
    <scope>NUCLEOTIDE SEQUENCE [LARGE SCALE GENOMIC DNA]</scope>
    <source>
        <strain evidence="16 17">ATCC MYA-3509</strain>
    </source>
</reference>
<evidence type="ECO:0000256" key="6">
    <source>
        <dbReference type="ARBA" id="ARBA00022723"/>
    </source>
</evidence>
<keyword evidence="10" id="KW-0648">Protein biosynthesis</keyword>
<evidence type="ECO:0000256" key="5">
    <source>
        <dbReference type="ARBA" id="ARBA00022598"/>
    </source>
</evidence>
<dbReference type="GO" id="GO:0006412">
    <property type="term" value="P:translation"/>
    <property type="evidence" value="ECO:0007669"/>
    <property type="project" value="UniProtKB-KW"/>
</dbReference>
<dbReference type="PROSITE" id="PS50975">
    <property type="entry name" value="ATP_GRASP"/>
    <property type="match status" value="1"/>
</dbReference>
<dbReference type="GO" id="GO:0046872">
    <property type="term" value="F:metal ion binding"/>
    <property type="evidence" value="ECO:0007669"/>
    <property type="project" value="UniProtKB-KW"/>
</dbReference>
<evidence type="ECO:0000313" key="17">
    <source>
        <dbReference type="Proteomes" id="UP001431209"/>
    </source>
</evidence>
<dbReference type="PANTHER" id="PTHR21621:SF2">
    <property type="entry name" value="COENZYME GAMMA-F420-2:ALPHA-L-GLUTAMATE LIGASE"/>
    <property type="match status" value="1"/>
</dbReference>
<proteinExistence type="inferred from homology"/>
<dbReference type="GO" id="GO:0005737">
    <property type="term" value="C:cytoplasm"/>
    <property type="evidence" value="ECO:0007669"/>
    <property type="project" value="TreeGrafter"/>
</dbReference>
<sequence>MEQSKADVPPTKEQSAYEKLKKEEEDKVKVEADYSSGGESDNETEIIQLDVPKSYIKYKLKPKVIGDNKITFYDAEDVEFYNRVLPEPLLIVWLLSKDSKLLYTSKRFFESGWKNNIQVYIRETHKFDLVVSQEGLSRIYYDGKVVEKLPDCVIPRLGANVDYFSLAVVRQLEKAGVMMLNPISSLLVSKDKMETLQQLATASLPIPKTMIARFPIEENVTNQHFSYPLILKKSSGSQGKGVMLINSQEHLSDMGDMLDQSKPMIIQEFISKSSGKDLRVFVVGGKVIGGMMRIAKKGFKANFHQGGYVRPVKLSAAVEWLAIECARLVGLEIAGVDILIDHDSYKICEINSSPGFQGFELATGIDVPQQIMEFVKLRSGVWKKTSTLNQQKNVVLVPVSAEHVELGKSQSLPQDK</sequence>
<keyword evidence="11" id="KW-0464">Manganese</keyword>
<keyword evidence="5 16" id="KW-0436">Ligase</keyword>
<gene>
    <name evidence="16" type="ORF">AKO1_011305</name>
</gene>
<dbReference type="NCBIfam" id="TIGR00768">
    <property type="entry name" value="rimK_fam"/>
    <property type="match status" value="1"/>
</dbReference>
<dbReference type="Gene3D" id="3.30.470.20">
    <property type="entry name" value="ATP-grasp fold, B domain"/>
    <property type="match status" value="1"/>
</dbReference>
<comment type="cofactor">
    <cofactor evidence="1">
        <name>Mn(2+)</name>
        <dbReference type="ChEBI" id="CHEBI:29035"/>
    </cofactor>
</comment>
<dbReference type="Proteomes" id="UP001431209">
    <property type="component" value="Unassembled WGS sequence"/>
</dbReference>
<dbReference type="PANTHER" id="PTHR21621">
    <property type="entry name" value="RIBOSOMAL PROTEIN S6 MODIFICATION PROTEIN"/>
    <property type="match status" value="1"/>
</dbReference>
<keyword evidence="17" id="KW-1185">Reference proteome</keyword>
<dbReference type="SUPFAM" id="SSF56059">
    <property type="entry name" value="Glutathione synthetase ATP-binding domain-like"/>
    <property type="match status" value="1"/>
</dbReference>
<dbReference type="GO" id="GO:0043774">
    <property type="term" value="F:coenzyme F420-2 alpha-glutamyl ligase activity"/>
    <property type="evidence" value="ECO:0007669"/>
    <property type="project" value="TreeGrafter"/>
</dbReference>
<feature type="region of interest" description="Disordered" evidence="14">
    <location>
        <begin position="1"/>
        <end position="41"/>
    </location>
</feature>
<name>A0AAW2YZ16_9EUKA</name>
<dbReference type="Pfam" id="PF18030">
    <property type="entry name" value="Rimk_N"/>
    <property type="match status" value="1"/>
</dbReference>
<dbReference type="InterPro" id="IPR013815">
    <property type="entry name" value="ATP_grasp_subdomain_1"/>
</dbReference>
<evidence type="ECO:0000256" key="9">
    <source>
        <dbReference type="ARBA" id="ARBA00022842"/>
    </source>
</evidence>
<comment type="cofactor">
    <cofactor evidence="2">
        <name>Mg(2+)</name>
        <dbReference type="ChEBI" id="CHEBI:18420"/>
    </cofactor>
</comment>
<evidence type="ECO:0000256" key="14">
    <source>
        <dbReference type="SAM" id="MobiDB-lite"/>
    </source>
</evidence>
<evidence type="ECO:0000259" key="15">
    <source>
        <dbReference type="PROSITE" id="PS50975"/>
    </source>
</evidence>
<keyword evidence="6" id="KW-0479">Metal-binding</keyword>
<evidence type="ECO:0000313" key="16">
    <source>
        <dbReference type="EMBL" id="KAL0481911.1"/>
    </source>
</evidence>
<dbReference type="InterPro" id="IPR013651">
    <property type="entry name" value="ATP-grasp_RimK-type"/>
</dbReference>
<feature type="domain" description="ATP-grasp" evidence="15">
    <location>
        <begin position="196"/>
        <end position="376"/>
    </location>
</feature>
<feature type="compositionally biased region" description="Basic and acidic residues" evidence="14">
    <location>
        <begin position="15"/>
        <end position="32"/>
    </location>
</feature>
<dbReference type="InterPro" id="IPR004666">
    <property type="entry name" value="Rp_bS6_RimK/Lys_biosynth_LsyX"/>
</dbReference>
<dbReference type="EC" id="6.3.2.41" evidence="4"/>
<protein>
    <recommendedName>
        <fullName evidence="4">N-acetylaspartylglutamate synthase</fullName>
        <ecNumber evidence="4">6.3.2.41</ecNumber>
    </recommendedName>
</protein>
<keyword evidence="8 13" id="KW-0067">ATP-binding</keyword>
<dbReference type="EMBL" id="JAOPGA020000797">
    <property type="protein sequence ID" value="KAL0481911.1"/>
    <property type="molecule type" value="Genomic_DNA"/>
</dbReference>
<evidence type="ECO:0000256" key="11">
    <source>
        <dbReference type="ARBA" id="ARBA00023211"/>
    </source>
</evidence>
<dbReference type="Pfam" id="PF08443">
    <property type="entry name" value="RimK"/>
    <property type="match status" value="1"/>
</dbReference>
<organism evidence="16 17">
    <name type="scientific">Acrasis kona</name>
    <dbReference type="NCBI Taxonomy" id="1008807"/>
    <lineage>
        <taxon>Eukaryota</taxon>
        <taxon>Discoba</taxon>
        <taxon>Heterolobosea</taxon>
        <taxon>Tetramitia</taxon>
        <taxon>Eutetramitia</taxon>
        <taxon>Acrasidae</taxon>
        <taxon>Acrasis</taxon>
    </lineage>
</organism>
<evidence type="ECO:0000256" key="7">
    <source>
        <dbReference type="ARBA" id="ARBA00022741"/>
    </source>
</evidence>